<evidence type="ECO:0000313" key="2">
    <source>
        <dbReference type="EMBL" id="KAF9870989.1"/>
    </source>
</evidence>
<evidence type="ECO:0000256" key="1">
    <source>
        <dbReference type="SAM" id="MobiDB-lite"/>
    </source>
</evidence>
<dbReference type="OrthoDB" id="4789692at2759"/>
<keyword evidence="3" id="KW-1185">Reference proteome</keyword>
<protein>
    <submittedName>
        <fullName evidence="2">Uncharacterized protein</fullName>
    </submittedName>
</protein>
<reference evidence="2" key="1">
    <citation type="submission" date="2020-03" db="EMBL/GenBank/DDBJ databases">
        <authorList>
            <person name="He L."/>
        </authorList>
    </citation>
    <scope>NUCLEOTIDE SEQUENCE</scope>
    <source>
        <strain evidence="2">CkLH20</strain>
    </source>
</reference>
<sequence>MESSAHSAHRFRSIEDADEPTDPKSLQKMDHEDNSKTSVRALADRIDGLALQNTHERVADALSSSHSLPKPSRAVPPCLPEWEDDLRDLELLFPGLIEVSRRGDLVAHQPLVTALIGNEYAGSQRSSIMTWQQLEEQLAQVKLHEYLKLSLQTPLVIVILDTGFPYKGLVKSRYSTIERYIDKVGTRPGLVSVHPSRAEAEADGEKLPDIRALDEVARVHGDWRPITCFGSRKKCALTGKRDFKKRSWSGCSSHTGETGSDETKSATLNCLTNDHIATLKLTRQPWFHQEYVPFLNRNEFRVFIVTKLDPEGLRGLKGTVLRVCFTRDEVEDGLLSRESRTSDYEAAGLTQSQVHAFSLRVFESLRRLHSPRFKSLEVGCRLDISAREPGGPLFVNEVTRWYGAYYFSAYCTPLPHTMICDAYASAFVNVHRPQLKENKASV</sequence>
<comment type="caution">
    <text evidence="2">The sequence shown here is derived from an EMBL/GenBank/DDBJ whole genome shotgun (WGS) entry which is preliminary data.</text>
</comment>
<dbReference type="GeneID" id="62167194"/>
<dbReference type="RefSeq" id="XP_038740450.1">
    <property type="nucleotide sequence ID" value="XM_038894120.1"/>
</dbReference>
<feature type="compositionally biased region" description="Basic and acidic residues" evidence="1">
    <location>
        <begin position="21"/>
        <end position="35"/>
    </location>
</feature>
<name>A0A9P6LD71_9PEZI</name>
<organism evidence="2 3">
    <name type="scientific">Colletotrichum karsti</name>
    <dbReference type="NCBI Taxonomy" id="1095194"/>
    <lineage>
        <taxon>Eukaryota</taxon>
        <taxon>Fungi</taxon>
        <taxon>Dikarya</taxon>
        <taxon>Ascomycota</taxon>
        <taxon>Pezizomycotina</taxon>
        <taxon>Sordariomycetes</taxon>
        <taxon>Hypocreomycetidae</taxon>
        <taxon>Glomerellales</taxon>
        <taxon>Glomerellaceae</taxon>
        <taxon>Colletotrichum</taxon>
        <taxon>Colletotrichum boninense species complex</taxon>
    </lineage>
</organism>
<proteinExistence type="predicted"/>
<accession>A0A9P6LD71</accession>
<feature type="region of interest" description="Disordered" evidence="1">
    <location>
        <begin position="1"/>
        <end position="38"/>
    </location>
</feature>
<dbReference type="AlphaFoldDB" id="A0A9P6LD71"/>
<dbReference type="EMBL" id="JAATWM020000048">
    <property type="protein sequence ID" value="KAF9870989.1"/>
    <property type="molecule type" value="Genomic_DNA"/>
</dbReference>
<evidence type="ECO:0000313" key="3">
    <source>
        <dbReference type="Proteomes" id="UP000781932"/>
    </source>
</evidence>
<gene>
    <name evidence="2" type="ORF">CkaCkLH20_11406</name>
</gene>
<dbReference type="Proteomes" id="UP000781932">
    <property type="component" value="Unassembled WGS sequence"/>
</dbReference>
<reference evidence="2" key="2">
    <citation type="submission" date="2020-11" db="EMBL/GenBank/DDBJ databases">
        <title>Whole genome sequencing of Colletotrichum sp.</title>
        <authorList>
            <person name="Li H."/>
        </authorList>
    </citation>
    <scope>NUCLEOTIDE SEQUENCE</scope>
    <source>
        <strain evidence="2">CkLH20</strain>
    </source>
</reference>